<dbReference type="OrthoDB" id="242257at2759"/>
<dbReference type="InterPro" id="IPR056392">
    <property type="entry name" value="DGKtheta_RBD"/>
</dbReference>
<dbReference type="Proteomes" id="UP000281553">
    <property type="component" value="Unassembled WGS sequence"/>
</dbReference>
<gene>
    <name evidence="2" type="ORF">DILT_LOCUS16576</name>
</gene>
<evidence type="ECO:0000313" key="2">
    <source>
        <dbReference type="EMBL" id="VDN34711.1"/>
    </source>
</evidence>
<dbReference type="Pfam" id="PF24099">
    <property type="entry name" value="RBD_DGKtheta"/>
    <property type="match status" value="1"/>
</dbReference>
<sequence>MTVGLKVKLIAASPFLFFQDPDPSRLRLSMVSLNFCVSERILEPEDRPWELLNTVRQESCRALQLTRFCLRYKLEPRLGTVYLFVGNLKENLSECAYERLLAKKLGDQLKWDSIETIYYESVLPYVKKTLEAIRRLVILLRVGVAHRPEAAIRRQVMKPKPWIDTSNQPISFGNGNYISNNGKIAEKMTKKCLAPLGVQSQKLARLSSPSA</sequence>
<dbReference type="EMBL" id="UYRU01085784">
    <property type="protein sequence ID" value="VDN34711.1"/>
    <property type="molecule type" value="Genomic_DNA"/>
</dbReference>
<dbReference type="AlphaFoldDB" id="A0A3P7NXC5"/>
<keyword evidence="3" id="KW-1185">Reference proteome</keyword>
<name>A0A3P7NXC5_DIBLA</name>
<evidence type="ECO:0000313" key="3">
    <source>
        <dbReference type="Proteomes" id="UP000281553"/>
    </source>
</evidence>
<feature type="domain" description="Diacylglycerol kinase theta RNA-binding" evidence="1">
    <location>
        <begin position="80"/>
        <end position="121"/>
    </location>
</feature>
<protein>
    <recommendedName>
        <fullName evidence="1">Diacylglycerol kinase theta RNA-binding domain-containing protein</fullName>
    </recommendedName>
</protein>
<organism evidence="2 3">
    <name type="scientific">Dibothriocephalus latus</name>
    <name type="common">Fish tapeworm</name>
    <name type="synonym">Diphyllobothrium latum</name>
    <dbReference type="NCBI Taxonomy" id="60516"/>
    <lineage>
        <taxon>Eukaryota</taxon>
        <taxon>Metazoa</taxon>
        <taxon>Spiralia</taxon>
        <taxon>Lophotrochozoa</taxon>
        <taxon>Platyhelminthes</taxon>
        <taxon>Cestoda</taxon>
        <taxon>Eucestoda</taxon>
        <taxon>Diphyllobothriidea</taxon>
        <taxon>Diphyllobothriidae</taxon>
        <taxon>Dibothriocephalus</taxon>
    </lineage>
</organism>
<reference evidence="2 3" key="1">
    <citation type="submission" date="2018-11" db="EMBL/GenBank/DDBJ databases">
        <authorList>
            <consortium name="Pathogen Informatics"/>
        </authorList>
    </citation>
    <scope>NUCLEOTIDE SEQUENCE [LARGE SCALE GENOMIC DNA]</scope>
</reference>
<proteinExistence type="predicted"/>
<accession>A0A3P7NXC5</accession>
<evidence type="ECO:0000259" key="1">
    <source>
        <dbReference type="Pfam" id="PF24099"/>
    </source>
</evidence>